<dbReference type="Proteomes" id="UP000095300">
    <property type="component" value="Unassembled WGS sequence"/>
</dbReference>
<dbReference type="STRING" id="35570.A0A1I8PK82"/>
<keyword evidence="2" id="KW-0472">Membrane</keyword>
<dbReference type="VEuPathDB" id="VectorBase:SCAU008835"/>
<dbReference type="KEGG" id="scac:106088240"/>
<accession>A0A1I8PK82</accession>
<feature type="region of interest" description="Disordered" evidence="1">
    <location>
        <begin position="35"/>
        <end position="157"/>
    </location>
</feature>
<evidence type="ECO:0000256" key="1">
    <source>
        <dbReference type="SAM" id="MobiDB-lite"/>
    </source>
</evidence>
<feature type="transmembrane region" description="Helical" evidence="2">
    <location>
        <begin position="183"/>
        <end position="205"/>
    </location>
</feature>
<feature type="compositionally biased region" description="Basic and acidic residues" evidence="1">
    <location>
        <begin position="114"/>
        <end position="129"/>
    </location>
</feature>
<sequence length="309" mass="34475">MNFLTVLKTLKTMWDLYQSFIAAWNTMAEKHNKQEELAQQKLKQKQQELRINSKKPPKIESKKKPENSNKNPKANSKQAAKGSTTSTTTEVSISTEEEEEEQRVATTKPQQLRKAKDEPRKGTKGDRSFPADVEGLRKRRAAAEEDSGTAGASTTDVGEGRYIKGDPLKGYYDFVITEGSYKFWAAFQVGTALLIIYSTFAAIYYSKVNPLVSDYDYTDYLGGARSLSGGDLDFVDDETAEGSQQRHSQGWFDWLPRTGHSLKFILDAIDKLPVDHDGTDGSSASDALSDENLNVTEDLNESRSNNEAM</sequence>
<evidence type="ECO:0000313" key="4">
    <source>
        <dbReference type="Proteomes" id="UP000095300"/>
    </source>
</evidence>
<gene>
    <name evidence="3" type="primary">106088240</name>
</gene>
<feature type="region of interest" description="Disordered" evidence="1">
    <location>
        <begin position="278"/>
        <end position="309"/>
    </location>
</feature>
<organism evidence="3 4">
    <name type="scientific">Stomoxys calcitrans</name>
    <name type="common">Stable fly</name>
    <name type="synonym">Conops calcitrans</name>
    <dbReference type="NCBI Taxonomy" id="35570"/>
    <lineage>
        <taxon>Eukaryota</taxon>
        <taxon>Metazoa</taxon>
        <taxon>Ecdysozoa</taxon>
        <taxon>Arthropoda</taxon>
        <taxon>Hexapoda</taxon>
        <taxon>Insecta</taxon>
        <taxon>Pterygota</taxon>
        <taxon>Neoptera</taxon>
        <taxon>Endopterygota</taxon>
        <taxon>Diptera</taxon>
        <taxon>Brachycera</taxon>
        <taxon>Muscomorpha</taxon>
        <taxon>Muscoidea</taxon>
        <taxon>Muscidae</taxon>
        <taxon>Stomoxys</taxon>
    </lineage>
</organism>
<dbReference type="OrthoDB" id="7614304at2759"/>
<evidence type="ECO:0000313" key="3">
    <source>
        <dbReference type="EnsemblMetazoa" id="SCAU008835-PA"/>
    </source>
</evidence>
<protein>
    <submittedName>
        <fullName evidence="3">Uncharacterized protein</fullName>
    </submittedName>
</protein>
<feature type="compositionally biased region" description="Basic and acidic residues" evidence="1">
    <location>
        <begin position="57"/>
        <end position="67"/>
    </location>
</feature>
<feature type="compositionally biased region" description="Polar residues" evidence="1">
    <location>
        <begin position="280"/>
        <end position="309"/>
    </location>
</feature>
<reference evidence="3" key="1">
    <citation type="submission" date="2020-05" db="UniProtKB">
        <authorList>
            <consortium name="EnsemblMetazoa"/>
        </authorList>
    </citation>
    <scope>IDENTIFICATION</scope>
    <source>
        <strain evidence="3">USDA</strain>
    </source>
</reference>
<dbReference type="AlphaFoldDB" id="A0A1I8PK82"/>
<name>A0A1I8PK82_STOCA</name>
<feature type="compositionally biased region" description="Low complexity" evidence="1">
    <location>
        <begin position="68"/>
        <end position="94"/>
    </location>
</feature>
<dbReference type="EnsemblMetazoa" id="SCAU008835-RA">
    <property type="protein sequence ID" value="SCAU008835-PA"/>
    <property type="gene ID" value="SCAU008835"/>
</dbReference>
<keyword evidence="2" id="KW-0812">Transmembrane</keyword>
<keyword evidence="4" id="KW-1185">Reference proteome</keyword>
<evidence type="ECO:0000256" key="2">
    <source>
        <dbReference type="SAM" id="Phobius"/>
    </source>
</evidence>
<keyword evidence="2" id="KW-1133">Transmembrane helix</keyword>
<proteinExistence type="predicted"/>